<proteinExistence type="predicted"/>
<reference evidence="5 6" key="1">
    <citation type="submission" date="2024-03" db="EMBL/GenBank/DDBJ databases">
        <title>Novel species of the genus Variovorax.</title>
        <authorList>
            <person name="Liu Q."/>
            <person name="Xin Y.-H."/>
        </authorList>
    </citation>
    <scope>NUCLEOTIDE SEQUENCE [LARGE SCALE GENOMIC DNA]</scope>
    <source>
        <strain evidence="5 6">KACC 18501</strain>
    </source>
</reference>
<organism evidence="5 6">
    <name type="scientific">Variovorax humicola</name>
    <dbReference type="NCBI Taxonomy" id="1769758"/>
    <lineage>
        <taxon>Bacteria</taxon>
        <taxon>Pseudomonadati</taxon>
        <taxon>Pseudomonadota</taxon>
        <taxon>Betaproteobacteria</taxon>
        <taxon>Burkholderiales</taxon>
        <taxon>Comamonadaceae</taxon>
        <taxon>Variovorax</taxon>
    </lineage>
</organism>
<protein>
    <submittedName>
        <fullName evidence="5">GntR family transcriptional regulator</fullName>
    </submittedName>
</protein>
<dbReference type="SUPFAM" id="SSF48008">
    <property type="entry name" value="GntR ligand-binding domain-like"/>
    <property type="match status" value="1"/>
</dbReference>
<accession>A0ABU8WAH7</accession>
<dbReference type="PRINTS" id="PR00035">
    <property type="entry name" value="HTHGNTR"/>
</dbReference>
<dbReference type="InterPro" id="IPR011711">
    <property type="entry name" value="GntR_C"/>
</dbReference>
<evidence type="ECO:0000256" key="3">
    <source>
        <dbReference type="ARBA" id="ARBA00023163"/>
    </source>
</evidence>
<gene>
    <name evidence="5" type="ORF">WKW80_34480</name>
</gene>
<dbReference type="InterPro" id="IPR008920">
    <property type="entry name" value="TF_FadR/GntR_C"/>
</dbReference>
<dbReference type="InterPro" id="IPR000524">
    <property type="entry name" value="Tscrpt_reg_HTH_GntR"/>
</dbReference>
<dbReference type="Gene3D" id="1.20.120.530">
    <property type="entry name" value="GntR ligand-binding domain-like"/>
    <property type="match status" value="1"/>
</dbReference>
<evidence type="ECO:0000259" key="4">
    <source>
        <dbReference type="PROSITE" id="PS50949"/>
    </source>
</evidence>
<evidence type="ECO:0000256" key="2">
    <source>
        <dbReference type="ARBA" id="ARBA00023125"/>
    </source>
</evidence>
<dbReference type="SMART" id="SM00345">
    <property type="entry name" value="HTH_GNTR"/>
    <property type="match status" value="1"/>
</dbReference>
<dbReference type="PANTHER" id="PTHR43537:SF24">
    <property type="entry name" value="GLUCONATE OPERON TRANSCRIPTIONAL REPRESSOR"/>
    <property type="match status" value="1"/>
</dbReference>
<keyword evidence="1" id="KW-0805">Transcription regulation</keyword>
<keyword evidence="2" id="KW-0238">DNA-binding</keyword>
<feature type="domain" description="HTH gntR-type" evidence="4">
    <location>
        <begin position="13"/>
        <end position="80"/>
    </location>
</feature>
<keyword evidence="6" id="KW-1185">Reference proteome</keyword>
<keyword evidence="3" id="KW-0804">Transcription</keyword>
<dbReference type="InterPro" id="IPR036388">
    <property type="entry name" value="WH-like_DNA-bd_sf"/>
</dbReference>
<dbReference type="Gene3D" id="1.10.10.10">
    <property type="entry name" value="Winged helix-like DNA-binding domain superfamily/Winged helix DNA-binding domain"/>
    <property type="match status" value="1"/>
</dbReference>
<dbReference type="PROSITE" id="PS50949">
    <property type="entry name" value="HTH_GNTR"/>
    <property type="match status" value="1"/>
</dbReference>
<name>A0ABU8WAH7_9BURK</name>
<evidence type="ECO:0000256" key="1">
    <source>
        <dbReference type="ARBA" id="ARBA00023015"/>
    </source>
</evidence>
<dbReference type="PANTHER" id="PTHR43537">
    <property type="entry name" value="TRANSCRIPTIONAL REGULATOR, GNTR FAMILY"/>
    <property type="match status" value="1"/>
</dbReference>
<dbReference type="Pfam" id="PF07729">
    <property type="entry name" value="FCD"/>
    <property type="match status" value="1"/>
</dbReference>
<comment type="caution">
    <text evidence="5">The sequence shown here is derived from an EMBL/GenBank/DDBJ whole genome shotgun (WGS) entry which is preliminary data.</text>
</comment>
<evidence type="ECO:0000313" key="6">
    <source>
        <dbReference type="Proteomes" id="UP001363010"/>
    </source>
</evidence>
<dbReference type="SUPFAM" id="SSF46785">
    <property type="entry name" value="Winged helix' DNA-binding domain"/>
    <property type="match status" value="1"/>
</dbReference>
<sequence>MSKVVLRDADAIATRLDEIQDQVKRMIAAGTLRPGERVNEQALAAQLGVGRNSAREALRSLERSGLIRIVPNRGAEVRRVSLEAALDLYDVRAGIARTAGRLAASRLETAEETRLMELMDQMEAALKARDGVLYQKLNASFHDHLMAITKNPRLIDLNSTIETELSLYLRKGVYTMAQMQLSHAEHSQLVDALRNGKVMEAANLFESHILTGKQRMLDTVNHSSAAVA</sequence>
<dbReference type="RefSeq" id="WP_340368076.1">
    <property type="nucleotide sequence ID" value="NZ_JBBKZV010000049.1"/>
</dbReference>
<dbReference type="EMBL" id="JBBKZV010000049">
    <property type="protein sequence ID" value="MEJ8827045.1"/>
    <property type="molecule type" value="Genomic_DNA"/>
</dbReference>
<dbReference type="InterPro" id="IPR036390">
    <property type="entry name" value="WH_DNA-bd_sf"/>
</dbReference>
<evidence type="ECO:0000313" key="5">
    <source>
        <dbReference type="EMBL" id="MEJ8827045.1"/>
    </source>
</evidence>
<dbReference type="Pfam" id="PF00392">
    <property type="entry name" value="GntR"/>
    <property type="match status" value="1"/>
</dbReference>
<dbReference type="Proteomes" id="UP001363010">
    <property type="component" value="Unassembled WGS sequence"/>
</dbReference>
<dbReference type="SMART" id="SM00895">
    <property type="entry name" value="FCD"/>
    <property type="match status" value="1"/>
</dbReference>
<dbReference type="CDD" id="cd07377">
    <property type="entry name" value="WHTH_GntR"/>
    <property type="match status" value="1"/>
</dbReference>